<evidence type="ECO:0000313" key="19">
    <source>
        <dbReference type="Proteomes" id="UP000014071"/>
    </source>
</evidence>
<comment type="subcellular location">
    <subcellularLocation>
        <location evidence="2">Chromosome</location>
    </subcellularLocation>
    <subcellularLocation>
        <location evidence="1">Nucleus</location>
    </subcellularLocation>
</comment>
<feature type="compositionally biased region" description="Low complexity" evidence="15">
    <location>
        <begin position="657"/>
        <end position="671"/>
    </location>
</feature>
<dbReference type="eggNOG" id="KOG1080">
    <property type="taxonomic scope" value="Eukaryota"/>
</dbReference>
<evidence type="ECO:0000256" key="10">
    <source>
        <dbReference type="ARBA" id="ARBA00023242"/>
    </source>
</evidence>
<dbReference type="InterPro" id="IPR024657">
    <property type="entry name" value="COMPASS_Set1_N-SET"/>
</dbReference>
<evidence type="ECO:0000313" key="18">
    <source>
        <dbReference type="EMBL" id="GAC93529.1"/>
    </source>
</evidence>
<dbReference type="OrthoDB" id="308383at2759"/>
<evidence type="ECO:0000256" key="12">
    <source>
        <dbReference type="ARBA" id="ARBA00047571"/>
    </source>
</evidence>
<keyword evidence="6 18" id="KW-0489">Methyltransferase</keyword>
<dbReference type="SMART" id="SM00317">
    <property type="entry name" value="SET"/>
    <property type="match status" value="1"/>
</dbReference>
<evidence type="ECO:0000256" key="15">
    <source>
        <dbReference type="SAM" id="MobiDB-lite"/>
    </source>
</evidence>
<evidence type="ECO:0000256" key="1">
    <source>
        <dbReference type="ARBA" id="ARBA00004123"/>
    </source>
</evidence>
<feature type="compositionally biased region" description="Basic and acidic residues" evidence="15">
    <location>
        <begin position="1255"/>
        <end position="1267"/>
    </location>
</feature>
<dbReference type="GO" id="GO:0005694">
    <property type="term" value="C:chromosome"/>
    <property type="evidence" value="ECO:0007669"/>
    <property type="project" value="UniProtKB-SubCell"/>
</dbReference>
<evidence type="ECO:0000259" key="16">
    <source>
        <dbReference type="PROSITE" id="PS50280"/>
    </source>
</evidence>
<dbReference type="CDD" id="cd20072">
    <property type="entry name" value="SET_SET1"/>
    <property type="match status" value="1"/>
</dbReference>
<feature type="compositionally biased region" description="Polar residues" evidence="15">
    <location>
        <begin position="866"/>
        <end position="875"/>
    </location>
</feature>
<evidence type="ECO:0000256" key="8">
    <source>
        <dbReference type="ARBA" id="ARBA00022691"/>
    </source>
</evidence>
<protein>
    <recommendedName>
        <fullName evidence="4">Histone-lysine N-methyltransferase, H3 lysine-4 specific</fullName>
        <ecNumber evidence="3">2.1.1.354</ecNumber>
    </recommendedName>
    <alternativeName>
        <fullName evidence="11">SET domain-containing protein 1</fullName>
    </alternativeName>
</protein>
<dbReference type="GeneID" id="24106395"/>
<dbReference type="PANTHER" id="PTHR45814">
    <property type="entry name" value="HISTONE-LYSINE N-METHYLTRANSFERASE SETD1"/>
    <property type="match status" value="1"/>
</dbReference>
<feature type="region of interest" description="Disordered" evidence="15">
    <location>
        <begin position="861"/>
        <end position="886"/>
    </location>
</feature>
<organism evidence="18 19">
    <name type="scientific">Pseudozyma hubeiensis (strain SY62)</name>
    <name type="common">Yeast</name>
    <dbReference type="NCBI Taxonomy" id="1305764"/>
    <lineage>
        <taxon>Eukaryota</taxon>
        <taxon>Fungi</taxon>
        <taxon>Dikarya</taxon>
        <taxon>Basidiomycota</taxon>
        <taxon>Ustilaginomycotina</taxon>
        <taxon>Ustilaginomycetes</taxon>
        <taxon>Ustilaginales</taxon>
        <taxon>Ustilaginaceae</taxon>
        <taxon>Pseudozyma</taxon>
    </lineage>
</organism>
<dbReference type="InterPro" id="IPR001214">
    <property type="entry name" value="SET_dom"/>
</dbReference>
<dbReference type="SMART" id="SM01291">
    <property type="entry name" value="N-SET"/>
    <property type="match status" value="1"/>
</dbReference>
<keyword evidence="5" id="KW-0158">Chromosome</keyword>
<dbReference type="PANTHER" id="PTHR45814:SF2">
    <property type="entry name" value="HISTONE-LYSINE N-METHYLTRANSFERASE SETD1"/>
    <property type="match status" value="1"/>
</dbReference>
<keyword evidence="8" id="KW-0949">S-adenosyl-L-methionine</keyword>
<dbReference type="InterPro" id="IPR003616">
    <property type="entry name" value="Post-SET_dom"/>
</dbReference>
<evidence type="ECO:0000259" key="17">
    <source>
        <dbReference type="PROSITE" id="PS50868"/>
    </source>
</evidence>
<dbReference type="PROSITE" id="PS50280">
    <property type="entry name" value="SET"/>
    <property type="match status" value="1"/>
</dbReference>
<dbReference type="Gene3D" id="2.170.270.10">
    <property type="entry name" value="SET domain"/>
    <property type="match status" value="1"/>
</dbReference>
<feature type="compositionally biased region" description="Basic and acidic residues" evidence="15">
    <location>
        <begin position="44"/>
        <end position="86"/>
    </location>
</feature>
<evidence type="ECO:0000256" key="6">
    <source>
        <dbReference type="ARBA" id="ARBA00022603"/>
    </source>
</evidence>
<reference evidence="19" key="1">
    <citation type="journal article" date="2013" name="Genome Announc.">
        <title>Draft genome sequence of the basidiomycetous yeast-like fungus Pseudozyma hubeiensis SY62, which produces an abundant amount of the biosurfactant mannosylerythritol lipids.</title>
        <authorList>
            <person name="Konishi M."/>
            <person name="Hatada Y."/>
            <person name="Horiuchi J."/>
        </authorList>
    </citation>
    <scope>NUCLEOTIDE SEQUENCE [LARGE SCALE GENOMIC DNA]</scope>
    <source>
        <strain evidence="19">SY62</strain>
    </source>
</reference>
<feature type="compositionally biased region" description="Polar residues" evidence="15">
    <location>
        <begin position="410"/>
        <end position="428"/>
    </location>
</feature>
<feature type="domain" description="Post-SET" evidence="17">
    <location>
        <begin position="1445"/>
        <end position="1460"/>
    </location>
</feature>
<comment type="catalytic activity">
    <reaction evidence="14">
        <text>N(6),N(6)-dimethyl-L-lysyl(4)-[histone H3] + S-adenosyl-L-methionine = N(6),N(6),N(6)-trimethyl-L-lysyl(4)-[histone H3] + S-adenosyl-L-homocysteine + H(+)</text>
        <dbReference type="Rhea" id="RHEA:60272"/>
        <dbReference type="Rhea" id="RHEA-COMP:15537"/>
        <dbReference type="Rhea" id="RHEA-COMP:15540"/>
        <dbReference type="ChEBI" id="CHEBI:15378"/>
        <dbReference type="ChEBI" id="CHEBI:57856"/>
        <dbReference type="ChEBI" id="CHEBI:59789"/>
        <dbReference type="ChEBI" id="CHEBI:61961"/>
        <dbReference type="ChEBI" id="CHEBI:61976"/>
    </reaction>
</comment>
<feature type="region of interest" description="Disordered" evidence="15">
    <location>
        <begin position="1"/>
        <end position="446"/>
    </location>
</feature>
<dbReference type="HOGENOM" id="CLU_004532_0_0_1"/>
<feature type="compositionally biased region" description="Basic residues" evidence="15">
    <location>
        <begin position="1012"/>
        <end position="1024"/>
    </location>
</feature>
<feature type="compositionally biased region" description="Low complexity" evidence="15">
    <location>
        <begin position="1116"/>
        <end position="1131"/>
    </location>
</feature>
<evidence type="ECO:0000256" key="2">
    <source>
        <dbReference type="ARBA" id="ARBA00004286"/>
    </source>
</evidence>
<feature type="region of interest" description="Disordered" evidence="15">
    <location>
        <begin position="1253"/>
        <end position="1282"/>
    </location>
</feature>
<keyword evidence="19" id="KW-1185">Reference proteome</keyword>
<dbReference type="Proteomes" id="UP000014071">
    <property type="component" value="Unassembled WGS sequence"/>
</dbReference>
<feature type="compositionally biased region" description="Basic and acidic residues" evidence="15">
    <location>
        <begin position="298"/>
        <end position="312"/>
    </location>
</feature>
<evidence type="ECO:0000256" key="14">
    <source>
        <dbReference type="ARBA" id="ARBA00049129"/>
    </source>
</evidence>
<feature type="compositionally biased region" description="Basic residues" evidence="15">
    <location>
        <begin position="227"/>
        <end position="238"/>
    </location>
</feature>
<feature type="region of interest" description="Disordered" evidence="15">
    <location>
        <begin position="1012"/>
        <end position="1154"/>
    </location>
</feature>
<feature type="compositionally biased region" description="Basic and acidic residues" evidence="15">
    <location>
        <begin position="126"/>
        <end position="136"/>
    </location>
</feature>
<feature type="compositionally biased region" description="Polar residues" evidence="15">
    <location>
        <begin position="1271"/>
        <end position="1282"/>
    </location>
</feature>
<dbReference type="InterPro" id="IPR046341">
    <property type="entry name" value="SET_dom_sf"/>
</dbReference>
<evidence type="ECO:0000256" key="3">
    <source>
        <dbReference type="ARBA" id="ARBA00012182"/>
    </source>
</evidence>
<proteinExistence type="predicted"/>
<dbReference type="GO" id="GO:0032259">
    <property type="term" value="P:methylation"/>
    <property type="evidence" value="ECO:0007669"/>
    <property type="project" value="UniProtKB-KW"/>
</dbReference>
<feature type="compositionally biased region" description="Low complexity" evidence="15">
    <location>
        <begin position="687"/>
        <end position="703"/>
    </location>
</feature>
<evidence type="ECO:0000256" key="11">
    <source>
        <dbReference type="ARBA" id="ARBA00030093"/>
    </source>
</evidence>
<feature type="domain" description="SET" evidence="16">
    <location>
        <begin position="1319"/>
        <end position="1436"/>
    </location>
</feature>
<accession>R9NXZ1</accession>
<dbReference type="EMBL" id="DF238776">
    <property type="protein sequence ID" value="GAC93529.1"/>
    <property type="molecule type" value="Genomic_DNA"/>
</dbReference>
<keyword evidence="9" id="KW-0156">Chromatin regulator</keyword>
<feature type="compositionally biased region" description="Basic and acidic residues" evidence="15">
    <location>
        <begin position="264"/>
        <end position="290"/>
    </location>
</feature>
<feature type="compositionally biased region" description="Low complexity" evidence="15">
    <location>
        <begin position="1083"/>
        <end position="1095"/>
    </location>
</feature>
<feature type="compositionally biased region" description="Basic and acidic residues" evidence="15">
    <location>
        <begin position="100"/>
        <end position="117"/>
    </location>
</feature>
<dbReference type="SUPFAM" id="SSF82199">
    <property type="entry name" value="SET domain"/>
    <property type="match status" value="1"/>
</dbReference>
<feature type="compositionally biased region" description="Basic and acidic residues" evidence="15">
    <location>
        <begin position="239"/>
        <end position="257"/>
    </location>
</feature>
<feature type="compositionally biased region" description="Basic and acidic residues" evidence="15">
    <location>
        <begin position="429"/>
        <end position="439"/>
    </location>
</feature>
<dbReference type="Pfam" id="PF00856">
    <property type="entry name" value="SET"/>
    <property type="match status" value="1"/>
</dbReference>
<dbReference type="InterPro" id="IPR024636">
    <property type="entry name" value="SET_assoc"/>
</dbReference>
<comment type="catalytic activity">
    <reaction evidence="12">
        <text>L-lysyl(4)-[histone H3] + 3 S-adenosyl-L-methionine = N(6),N(6),N(6)-trimethyl-L-lysyl(4)-[histone H3] + 3 S-adenosyl-L-homocysteine + 3 H(+)</text>
        <dbReference type="Rhea" id="RHEA:60260"/>
        <dbReference type="Rhea" id="RHEA-COMP:15537"/>
        <dbReference type="Rhea" id="RHEA-COMP:15547"/>
        <dbReference type="ChEBI" id="CHEBI:15378"/>
        <dbReference type="ChEBI" id="CHEBI:29969"/>
        <dbReference type="ChEBI" id="CHEBI:57856"/>
        <dbReference type="ChEBI" id="CHEBI:59789"/>
        <dbReference type="ChEBI" id="CHEBI:61961"/>
        <dbReference type="EC" id="2.1.1.354"/>
    </reaction>
</comment>
<dbReference type="InterPro" id="IPR044570">
    <property type="entry name" value="Set1-like"/>
</dbReference>
<evidence type="ECO:0000256" key="4">
    <source>
        <dbReference type="ARBA" id="ARBA00015839"/>
    </source>
</evidence>
<evidence type="ECO:0000256" key="5">
    <source>
        <dbReference type="ARBA" id="ARBA00022454"/>
    </source>
</evidence>
<gene>
    <name evidence="18" type="ORF">PHSY_001094</name>
</gene>
<feature type="compositionally biased region" description="Acidic residues" evidence="15">
    <location>
        <begin position="1073"/>
        <end position="1082"/>
    </location>
</feature>
<evidence type="ECO:0000256" key="9">
    <source>
        <dbReference type="ARBA" id="ARBA00022853"/>
    </source>
</evidence>
<keyword evidence="7 18" id="KW-0808">Transferase</keyword>
<dbReference type="GO" id="GO:0140999">
    <property type="term" value="F:histone H3K4 trimethyltransferase activity"/>
    <property type="evidence" value="ECO:0007669"/>
    <property type="project" value="UniProtKB-EC"/>
</dbReference>
<evidence type="ECO:0000256" key="13">
    <source>
        <dbReference type="ARBA" id="ARBA00047583"/>
    </source>
</evidence>
<dbReference type="Pfam" id="PF11764">
    <property type="entry name" value="N-SET"/>
    <property type="match status" value="1"/>
</dbReference>
<dbReference type="PROSITE" id="PS50868">
    <property type="entry name" value="POST_SET"/>
    <property type="match status" value="1"/>
</dbReference>
<feature type="compositionally biased region" description="Basic and acidic residues" evidence="15">
    <location>
        <begin position="146"/>
        <end position="176"/>
    </location>
</feature>
<dbReference type="GO" id="GO:0048188">
    <property type="term" value="C:Set1C/COMPASS complex"/>
    <property type="evidence" value="ECO:0007669"/>
    <property type="project" value="TreeGrafter"/>
</dbReference>
<keyword evidence="10" id="KW-0539">Nucleus</keyword>
<sequence>MPSSSMQQHNGYAHGSSSRHADPPSSYSRSSREDRSHRRSPSPEPRHRSDTYRDSDRRRSIDHGRDDDHRYSSRSAYDRAYGDDHGHGHRDRVAYSPPPSDDRHSRYERDRRDETRYGHSSSKRQRSPDRSARPRSPESSYGWGHDAAERWKLERKRDEGRRIDDSRDAPRPRWSDRAYQNDAWRNERPASRYDDSHRDRESRRSGLNDDYERQHRRDDYARDSRSSGRRRATSRSRSRSQDRHRNRSREGRRDQSGDRSYAPDYDRSDRRRNDHLSSAETRAHPIKRSEAPAYTNGRSEDGAETDRRHRSEALTSDRASSDRRSLVAADAARTADMEQGEIVQKAPLTTASRDVDSVRAPRLNRPYADYRTASDPNGAAASPPRADLLPANGAAELNTPLVLTRESRDSQASSTGRSSEQAAGTVQKASRELKQDVARPPRSFGHVELPHELPLERRAKNYVATAPFKEGVKPIYKSAADKNLVDAETRDPRKAGKKSARYRDALHSATFRWDANSTGRKPLPPPRNLVLTNLSGLLRPPEILLQVYRHGRVESSELKIDPKIGQSIGIFRATFAHDFDDHGKPLESVPAGQIPQHGAKAAKAAFLALNNRVIGQTQAQAFLDRDGEVFEEKVKAKLAENEAILRRKLAPPPPPSTGVSSSPATPSTAKPNMPPPQIPRGPKALMASAPTPSYASSSPSARANPDRYEYPASSRSRTRSSYEDSWKVAAGDPYQRRRDADESNAYRGRVYDDSTTPSAPRSAPRKKSKYPSAEILGKLQEEKRPYIYIPKPTNCGIDAESIETQLSSTEPLWVSEGDKAFYVAFSTTQEANKCKRVNETLTIGAYTLQLEVRAVPSQHARGQLTRPASSVSATRPTVCAPTRAEQPSKKIDTGLRPLTAQEKQTTTWTSAELQEAVFRMLQNELAETFVRDVKSRVVGSYVNSYLKPDSEGGKMLAKATIKKAVAPSEAKDRAFASSAVQGDARLPSFRKLAGTEPKKKPLNADAIAAKAKLKKKHDAARKSKSRDVRDPSSSDDDGDDAERQVAASARHDSHTASKSSTKRRGAAAWLLEASDEEADSDDAAATSRSVSASVEPATAEQMEGASSAKGKKGSKVKVTPASKKKASAAARKGVKVEADSDADQGSEAATPETDLSTIAATKSKKIAKAPSKAKPIPADPFEAGLVEDGEDCYYLRLALDHLAQTGELAREDTVVDEIELEAEAEENAIAAGTIPKHSTGSARTEGYYRIPPEQKAMHLPDRNKATEEVDGSSNAHVLQSARNNRADSRRLVLGIEQHKRETATDTDMFKFNQLRTRKKQLKFAKSPIHDWGLYAMELIPAGDMVIEYVGEVVRQQVADEREKQYERQGNFSTYLFRVDDDLVVDATHKGNIARLMNHCCTPNCNAKILTLNGEKRIVLYAKTAIRAGEELTYDYKFQSSADDEDAIPCLCGSPGCRRFL</sequence>
<feature type="compositionally biased region" description="Basic and acidic residues" evidence="15">
    <location>
        <begin position="184"/>
        <end position="226"/>
    </location>
</feature>
<dbReference type="EC" id="2.1.1.354" evidence="3"/>
<feature type="region of interest" description="Disordered" evidence="15">
    <location>
        <begin position="645"/>
        <end position="772"/>
    </location>
</feature>
<feature type="compositionally biased region" description="Polar residues" evidence="15">
    <location>
        <begin position="1"/>
        <end position="18"/>
    </location>
</feature>
<name>R9NXZ1_PSEHS</name>
<dbReference type="RefSeq" id="XP_012187116.1">
    <property type="nucleotide sequence ID" value="XM_012331726.1"/>
</dbReference>
<evidence type="ECO:0000256" key="7">
    <source>
        <dbReference type="ARBA" id="ARBA00022679"/>
    </source>
</evidence>
<comment type="catalytic activity">
    <reaction evidence="13">
        <text>N(6)-methyl-L-lysyl(4)-[histone H3] + S-adenosyl-L-methionine = N(6),N(6)-dimethyl-L-lysyl(4)-[histone H3] + S-adenosyl-L-homocysteine + H(+)</text>
        <dbReference type="Rhea" id="RHEA:60268"/>
        <dbReference type="Rhea" id="RHEA-COMP:15540"/>
        <dbReference type="Rhea" id="RHEA-COMP:15543"/>
        <dbReference type="ChEBI" id="CHEBI:15378"/>
        <dbReference type="ChEBI" id="CHEBI:57856"/>
        <dbReference type="ChEBI" id="CHEBI:59789"/>
        <dbReference type="ChEBI" id="CHEBI:61929"/>
        <dbReference type="ChEBI" id="CHEBI:61976"/>
    </reaction>
</comment>
<dbReference type="STRING" id="1305764.R9NXZ1"/>
<dbReference type="Pfam" id="PF11767">
    <property type="entry name" value="SET_assoc"/>
    <property type="match status" value="1"/>
</dbReference>